<protein>
    <recommendedName>
        <fullName evidence="4">DUF3332 domain-containing protein</fullName>
    </recommendedName>
</protein>
<proteinExistence type="predicted"/>
<gene>
    <name evidence="2" type="ordered locus">BFO_0449</name>
</gene>
<dbReference type="eggNOG" id="ENOG5031GKZ">
    <property type="taxonomic scope" value="Bacteria"/>
</dbReference>
<keyword evidence="1" id="KW-0472">Membrane</keyword>
<accession>G8UKV8</accession>
<evidence type="ECO:0008006" key="4">
    <source>
        <dbReference type="Google" id="ProtNLM"/>
    </source>
</evidence>
<dbReference type="PATRIC" id="fig|203275.8.peg.401"/>
<evidence type="ECO:0000313" key="2">
    <source>
        <dbReference type="EMBL" id="AEW21386.1"/>
    </source>
</evidence>
<dbReference type="Proteomes" id="UP000005436">
    <property type="component" value="Chromosome"/>
</dbReference>
<dbReference type="HOGENOM" id="CLU_097575_0_0_10"/>
<feature type="transmembrane region" description="Helical" evidence="1">
    <location>
        <begin position="112"/>
        <end position="134"/>
    </location>
</feature>
<keyword evidence="1" id="KW-1133">Transmembrane helix</keyword>
<keyword evidence="3" id="KW-1185">Reference proteome</keyword>
<dbReference type="Pfam" id="PF11810">
    <property type="entry name" value="DUF3332"/>
    <property type="match status" value="1"/>
</dbReference>
<dbReference type="AlphaFoldDB" id="G8UKV8"/>
<feature type="transmembrane region" description="Helical" evidence="1">
    <location>
        <begin position="70"/>
        <end position="92"/>
    </location>
</feature>
<evidence type="ECO:0000313" key="3">
    <source>
        <dbReference type="Proteomes" id="UP000005436"/>
    </source>
</evidence>
<dbReference type="KEGG" id="tfo:BFO_0449"/>
<dbReference type="STRING" id="203275.BFO_0449"/>
<dbReference type="InterPro" id="IPR021768">
    <property type="entry name" value="DUF3332"/>
</dbReference>
<evidence type="ECO:0000256" key="1">
    <source>
        <dbReference type="SAM" id="Phobius"/>
    </source>
</evidence>
<sequence length="249" mass="28057">MFFTFMATKVTRKRKNTEPRKEKSSMYGQDVPRLFVSGGGMPSLRLAFCHSSLIFAQTKKQRNIMNRKNVSMTVAAWLAGSLLFSSCIGSFKLTNGLLSWNRSLDNKLVNELVFVAFCIVPVYGVSILADTLVLNTIEFWSGDNPISSMPETQTVESENGQYTIRTQPNGYHIRKEGGTEGIDLVFDKADRTWSVVSGDQSHRLFRFTEKCDEVVMYLPDGREMNVELSRAGTLAFRQAVEKLTYFAAN</sequence>
<organism evidence="2 3">
    <name type="scientific">Tannerella forsythia (strain ATCC 43037 / JCM 10827 / CCUG 21028 A / KCTC 5666 / FDC 338)</name>
    <name type="common">Bacteroides forsythus</name>
    <dbReference type="NCBI Taxonomy" id="203275"/>
    <lineage>
        <taxon>Bacteria</taxon>
        <taxon>Pseudomonadati</taxon>
        <taxon>Bacteroidota</taxon>
        <taxon>Bacteroidia</taxon>
        <taxon>Bacteroidales</taxon>
        <taxon>Tannerellaceae</taxon>
        <taxon>Tannerella</taxon>
    </lineage>
</organism>
<dbReference type="EMBL" id="CP003191">
    <property type="protein sequence ID" value="AEW21386.1"/>
    <property type="molecule type" value="Genomic_DNA"/>
</dbReference>
<keyword evidence="1" id="KW-0812">Transmembrane</keyword>
<reference evidence="3" key="1">
    <citation type="submission" date="2011-12" db="EMBL/GenBank/DDBJ databases">
        <title>Complete sequence of Tannerella forsythia ATCC 43037.</title>
        <authorList>
            <person name="Dewhirst F."/>
            <person name="Tanner A."/>
            <person name="Izard J."/>
            <person name="Brinkac L."/>
            <person name="Durkin A.S."/>
            <person name="Hostetler J."/>
            <person name="Shetty J."/>
            <person name="Torralba M."/>
            <person name="Gill S."/>
            <person name="Nelson K."/>
        </authorList>
    </citation>
    <scope>NUCLEOTIDE SEQUENCE [LARGE SCALE GENOMIC DNA]</scope>
    <source>
        <strain evidence="3">ATCC 43037 / JCM 10827 / CCUG 33226 / KCTC 5666 / FDC 338</strain>
    </source>
</reference>
<name>G8UKV8_TANFA</name>